<sequence length="128" mass="14175">MEVSILRTLTSLNARATQAERAASRYEKKLARVRHSLVEQEIDLKESVRVAELLYGVHQKLGLVTDYLLKRQEPLDDQGCNSFEAMFNIIIKQAESHGGAAEMEGGNDDKRDKAGHPDKVVPGNSLAS</sequence>
<evidence type="ECO:0000256" key="1">
    <source>
        <dbReference type="SAM" id="Coils"/>
    </source>
</evidence>
<feature type="region of interest" description="Disordered" evidence="2">
    <location>
        <begin position="98"/>
        <end position="128"/>
    </location>
</feature>
<evidence type="ECO:0000313" key="3">
    <source>
        <dbReference type="EMBL" id="KAJ5414992.1"/>
    </source>
</evidence>
<evidence type="ECO:0000313" key="4">
    <source>
        <dbReference type="Proteomes" id="UP001147747"/>
    </source>
</evidence>
<comment type="caution">
    <text evidence="3">The sequence shown here is derived from an EMBL/GenBank/DDBJ whole genome shotgun (WGS) entry which is preliminary data.</text>
</comment>
<proteinExistence type="predicted"/>
<feature type="coiled-coil region" evidence="1">
    <location>
        <begin position="9"/>
        <end position="36"/>
    </location>
</feature>
<evidence type="ECO:0000256" key="2">
    <source>
        <dbReference type="SAM" id="MobiDB-lite"/>
    </source>
</evidence>
<protein>
    <submittedName>
        <fullName evidence="3">Uncharacterized protein</fullName>
    </submittedName>
</protein>
<feature type="compositionally biased region" description="Basic and acidic residues" evidence="2">
    <location>
        <begin position="107"/>
        <end position="119"/>
    </location>
</feature>
<accession>A0A9X0BF79</accession>
<organism evidence="3 4">
    <name type="scientific">Penicillium cosmopolitanum</name>
    <dbReference type="NCBI Taxonomy" id="1131564"/>
    <lineage>
        <taxon>Eukaryota</taxon>
        <taxon>Fungi</taxon>
        <taxon>Dikarya</taxon>
        <taxon>Ascomycota</taxon>
        <taxon>Pezizomycotina</taxon>
        <taxon>Eurotiomycetes</taxon>
        <taxon>Eurotiomycetidae</taxon>
        <taxon>Eurotiales</taxon>
        <taxon>Aspergillaceae</taxon>
        <taxon>Penicillium</taxon>
    </lineage>
</organism>
<dbReference type="RefSeq" id="XP_056494838.1">
    <property type="nucleotide sequence ID" value="XM_056624737.1"/>
</dbReference>
<dbReference type="EMBL" id="JAPZBU010000001">
    <property type="protein sequence ID" value="KAJ5414992.1"/>
    <property type="molecule type" value="Genomic_DNA"/>
</dbReference>
<name>A0A9X0BF79_9EURO</name>
<reference evidence="3" key="1">
    <citation type="submission" date="2022-12" db="EMBL/GenBank/DDBJ databases">
        <authorList>
            <person name="Petersen C."/>
        </authorList>
    </citation>
    <scope>NUCLEOTIDE SEQUENCE</scope>
    <source>
        <strain evidence="3">IBT 29677</strain>
    </source>
</reference>
<keyword evidence="4" id="KW-1185">Reference proteome</keyword>
<reference evidence="3" key="2">
    <citation type="journal article" date="2023" name="IMA Fungus">
        <title>Comparative genomic study of the Penicillium genus elucidates a diverse pangenome and 15 lateral gene transfer events.</title>
        <authorList>
            <person name="Petersen C."/>
            <person name="Sorensen T."/>
            <person name="Nielsen M.R."/>
            <person name="Sondergaard T.E."/>
            <person name="Sorensen J.L."/>
            <person name="Fitzpatrick D.A."/>
            <person name="Frisvad J.C."/>
            <person name="Nielsen K.L."/>
        </authorList>
    </citation>
    <scope>NUCLEOTIDE SEQUENCE</scope>
    <source>
        <strain evidence="3">IBT 29677</strain>
    </source>
</reference>
<gene>
    <name evidence="3" type="ORF">N7509_000090</name>
</gene>
<dbReference type="OrthoDB" id="4283126at2759"/>
<dbReference type="Proteomes" id="UP001147747">
    <property type="component" value="Unassembled WGS sequence"/>
</dbReference>
<dbReference type="AlphaFoldDB" id="A0A9X0BF79"/>
<dbReference type="GeneID" id="81363717"/>
<keyword evidence="1" id="KW-0175">Coiled coil</keyword>